<dbReference type="InterPro" id="IPR046540">
    <property type="entry name" value="DMFA2_C"/>
</dbReference>
<feature type="domain" description="N,N-dimethylformamidase beta subunit-like C-terminal" evidence="1">
    <location>
        <begin position="76"/>
        <end position="413"/>
    </location>
</feature>
<gene>
    <name evidence="2" type="ORF">H1D33_25845</name>
</gene>
<evidence type="ECO:0000313" key="3">
    <source>
        <dbReference type="Proteomes" id="UP000510844"/>
    </source>
</evidence>
<dbReference type="EMBL" id="CP059322">
    <property type="protein sequence ID" value="QLQ36650.1"/>
    <property type="molecule type" value="Genomic_DNA"/>
</dbReference>
<keyword evidence="3" id="KW-1185">Reference proteome</keyword>
<name>A0A7L6B4Z1_9ACTN</name>
<organism evidence="2 3">
    <name type="scientific">Micromonospora robiginosa</name>
    <dbReference type="NCBI Taxonomy" id="2749844"/>
    <lineage>
        <taxon>Bacteria</taxon>
        <taxon>Bacillati</taxon>
        <taxon>Actinomycetota</taxon>
        <taxon>Actinomycetes</taxon>
        <taxon>Micromonosporales</taxon>
        <taxon>Micromonosporaceae</taxon>
        <taxon>Micromonospora</taxon>
    </lineage>
</organism>
<evidence type="ECO:0000313" key="2">
    <source>
        <dbReference type="EMBL" id="QLQ36650.1"/>
    </source>
</evidence>
<evidence type="ECO:0000259" key="1">
    <source>
        <dbReference type="Pfam" id="PF20254"/>
    </source>
</evidence>
<dbReference type="Pfam" id="PF20254">
    <property type="entry name" value="DMFA2_C"/>
    <property type="match status" value="1"/>
</dbReference>
<dbReference type="Proteomes" id="UP000510844">
    <property type="component" value="Chromosome"/>
</dbReference>
<proteinExistence type="predicted"/>
<reference evidence="3" key="1">
    <citation type="submission" date="2020-07" db="EMBL/GenBank/DDBJ databases">
        <title>A new Micromonospora strain with potent antibiotic activity isolated from the microbiome of a mid-Atlantic deep-sea sponge.</title>
        <authorList>
            <person name="Back C.R."/>
            <person name="Stennett H.L."/>
            <person name="Williams S.E."/>
            <person name="Wang L."/>
            <person name="Ojeda Gomez J."/>
            <person name="Abdulle O.M."/>
            <person name="Duffy T."/>
            <person name="Hendry K.R."/>
            <person name="Powell D."/>
            <person name="Stach J.E."/>
            <person name="Essex-Lopresti A.E."/>
            <person name="Willis C.L."/>
            <person name="Curnow P."/>
            <person name="Race P.R."/>
        </authorList>
    </citation>
    <scope>NUCLEOTIDE SEQUENCE [LARGE SCALE GENOMIC DNA]</scope>
    <source>
        <strain evidence="3">28ISP2-46</strain>
    </source>
</reference>
<reference evidence="2 3" key="2">
    <citation type="journal article" date="2021" name="Mar. Drugs">
        <title>A New Micromonospora Strain with Antibiotic Activity Isolated from the Microbiome of a Mid-Atlantic Deep-Sea Sponge.</title>
        <authorList>
            <person name="Back C.R."/>
            <person name="Stennett H.L."/>
            <person name="Williams S.E."/>
            <person name="Wang L."/>
            <person name="Ojeda Gomez J."/>
            <person name="Abdulle O.M."/>
            <person name="Duffy T."/>
            <person name="Neal C."/>
            <person name="Mantell J."/>
            <person name="Jepson M.A."/>
            <person name="Hendry K.R."/>
            <person name="Powell D."/>
            <person name="Stach J.E.M."/>
            <person name="Essex-Lopresti A.E."/>
            <person name="Willis C.L."/>
            <person name="Curnow P."/>
            <person name="Race P.R."/>
        </authorList>
    </citation>
    <scope>NUCLEOTIDE SEQUENCE [LARGE SCALE GENOMIC DNA]</scope>
    <source>
        <strain evidence="2 3">28ISP2-46</strain>
    </source>
</reference>
<dbReference type="AlphaFoldDB" id="A0A7L6B4Z1"/>
<accession>A0A7L6B4Z1</accession>
<dbReference type="RefSeq" id="WP_181569165.1">
    <property type="nucleotide sequence ID" value="NZ_CP059322.2"/>
</dbReference>
<protein>
    <recommendedName>
        <fullName evidence="1">N,N-dimethylformamidase beta subunit-like C-terminal domain-containing protein</fullName>
    </recommendedName>
</protein>
<dbReference type="KEGG" id="mfeu:H1D33_25845"/>
<sequence>MSTPVGHRPPPAEPLPAAGAAASSRLSVYAESTSVVQGGRLGLRIGRPCGSGRVRVHVHDDISGERVVDTRRRGSRWWLDVPRDWPSSLYRVTVTDRDGDVAAAPDEAQAWFVVRPRQPGAPTLLSLPFTTWQAYNRFGVPGEGLYPAEDPRRAVRVSLDRPGGGPPPERWEHGLLVWLRRRGEAVDFCSNLDLHDGAAELGAYRLLVVNGHDEYWTWEMRDRVEGFVRDGGNLAVFGANTSWWQARIEDGGRSLVCYRDPTTDPIARTNPGRATVEWSSAPANRPENTMTGVSFRRGAGCWGPDMPRMREEAYTARFAEHWVFEGTGLRTGDAFALGTLGYETDAADFREIDGVPRVTGRDGTPRDFVVLATADLRHWRAYGQGGWATMGVFTSGAGTVFNAATVNWGAGLHDPVVDRVTRNVLARLSAPPVAGRWDVIGEPTPVHALVAHRGDLVAAGDGALLTRELCGQNLTWRHLADADGLVALAAPREAVPDGPQEVHAATTDGRLVRWTGHGWAPAGTVPAGTAALAIADCRIFAARADGTLWAAPLAADARRWTAVGVAPPLSGLTAEHGRLYAACADNQLRSAAVPPPDRPVHGWTALGPLDGVTVIAADGGRIVGVGPGRCLRWRAVTPAATA</sequence>
<dbReference type="SUPFAM" id="SSF89372">
    <property type="entry name" value="Fucose-specific lectin"/>
    <property type="match status" value="1"/>
</dbReference>